<dbReference type="RefSeq" id="WP_231924440.1">
    <property type="nucleotide sequence ID" value="NZ_LT607409.1"/>
</dbReference>
<sequence length="89" mass="10310">MTDPGEPTIEIRMTTDEALVMSDWIWRLQRSKAKLEDPALWMPLYRIGGSIEGALVEIFHPDYEERVAAARKRLLIQLNVDENGRQLDE</sequence>
<name>A0A1C4ULW8_9ACTN</name>
<dbReference type="EMBL" id="LT607409">
    <property type="protein sequence ID" value="SCE72689.1"/>
    <property type="molecule type" value="Genomic_DNA"/>
</dbReference>
<dbReference type="AlphaFoldDB" id="A0A1C4ULW8"/>
<dbReference type="Proteomes" id="UP000198224">
    <property type="component" value="Chromosome I"/>
</dbReference>
<accession>A0A1C4ULW8</accession>
<reference evidence="2" key="1">
    <citation type="submission" date="2016-06" db="EMBL/GenBank/DDBJ databases">
        <authorList>
            <person name="Varghese N."/>
            <person name="Submissions Spin"/>
        </authorList>
    </citation>
    <scope>NUCLEOTIDE SEQUENCE [LARGE SCALE GENOMIC DNA]</scope>
    <source>
        <strain evidence="2">DSM 45160</strain>
    </source>
</reference>
<keyword evidence="2" id="KW-1185">Reference proteome</keyword>
<organism evidence="1 2">
    <name type="scientific">Micromonospora chokoriensis</name>
    <dbReference type="NCBI Taxonomy" id="356851"/>
    <lineage>
        <taxon>Bacteria</taxon>
        <taxon>Bacillati</taxon>
        <taxon>Actinomycetota</taxon>
        <taxon>Actinomycetes</taxon>
        <taxon>Micromonosporales</taxon>
        <taxon>Micromonosporaceae</taxon>
        <taxon>Micromonospora</taxon>
    </lineage>
</organism>
<gene>
    <name evidence="1" type="ORF">GA0070612_0554</name>
</gene>
<evidence type="ECO:0000313" key="2">
    <source>
        <dbReference type="Proteomes" id="UP000198224"/>
    </source>
</evidence>
<proteinExistence type="predicted"/>
<protein>
    <submittedName>
        <fullName evidence="1">Uncharacterized protein</fullName>
    </submittedName>
</protein>
<evidence type="ECO:0000313" key="1">
    <source>
        <dbReference type="EMBL" id="SCE72689.1"/>
    </source>
</evidence>